<dbReference type="RefSeq" id="WP_188949964.1">
    <property type="nucleotide sequence ID" value="NZ_BMIB01000001.1"/>
</dbReference>
<reference evidence="2" key="2">
    <citation type="submission" date="2020-09" db="EMBL/GenBank/DDBJ databases">
        <authorList>
            <person name="Sun Q."/>
            <person name="Zhou Y."/>
        </authorList>
    </citation>
    <scope>NUCLEOTIDE SEQUENCE</scope>
    <source>
        <strain evidence="2">CGMCC 1.15290</strain>
    </source>
</reference>
<comment type="caution">
    <text evidence="2">The sequence shown here is derived from an EMBL/GenBank/DDBJ whole genome shotgun (WGS) entry which is preliminary data.</text>
</comment>
<dbReference type="EMBL" id="BMIB01000001">
    <property type="protein sequence ID" value="GGH57749.1"/>
    <property type="molecule type" value="Genomic_DNA"/>
</dbReference>
<evidence type="ECO:0008006" key="4">
    <source>
        <dbReference type="Google" id="ProtNLM"/>
    </source>
</evidence>
<organism evidence="2 3">
    <name type="scientific">Filimonas zeae</name>
    <dbReference type="NCBI Taxonomy" id="1737353"/>
    <lineage>
        <taxon>Bacteria</taxon>
        <taxon>Pseudomonadati</taxon>
        <taxon>Bacteroidota</taxon>
        <taxon>Chitinophagia</taxon>
        <taxon>Chitinophagales</taxon>
        <taxon>Chitinophagaceae</taxon>
        <taxon>Filimonas</taxon>
    </lineage>
</organism>
<feature type="signal peptide" evidence="1">
    <location>
        <begin position="1"/>
        <end position="23"/>
    </location>
</feature>
<reference evidence="2" key="1">
    <citation type="journal article" date="2014" name="Int. J. Syst. Evol. Microbiol.">
        <title>Complete genome sequence of Corynebacterium casei LMG S-19264T (=DSM 44701T), isolated from a smear-ripened cheese.</title>
        <authorList>
            <consortium name="US DOE Joint Genome Institute (JGI-PGF)"/>
            <person name="Walter F."/>
            <person name="Albersmeier A."/>
            <person name="Kalinowski J."/>
            <person name="Ruckert C."/>
        </authorList>
    </citation>
    <scope>NUCLEOTIDE SEQUENCE</scope>
    <source>
        <strain evidence="2">CGMCC 1.15290</strain>
    </source>
</reference>
<dbReference type="SUPFAM" id="SSF53822">
    <property type="entry name" value="Periplasmic binding protein-like I"/>
    <property type="match status" value="1"/>
</dbReference>
<gene>
    <name evidence="2" type="ORF">GCM10011379_02740</name>
</gene>
<dbReference type="AlphaFoldDB" id="A0A917IN77"/>
<sequence>MTLITKSRVILAVLCCWIGSLHAQDNIPKPVRLRVAVLAPLYIDSAFNGYTYKLGTGVMPKYLLPGLEFYNGVMLAVDSLNKEKAPLEVWVYDTKKAGTNIVSIVKELDYLNFSLIIASVNNAAEQKVISEFSFNKNIPVISATYPNDAGVTANPFYIMVNSTLKTHVEGIYKYVQQNYVIGKMLYVTRKGALESKIQGYFAGMDAAAASKLKYKVVELPDNFTADQLTSYMDSTRQNIVICGSVNESFGTLLARTLNSSATSYRSVAVGMPTWDMINPSSVKNIEVVYSTPYNYSRTDAFGKSIVKQYKDKYQGKPTDMVFKGFESLFHFSKLMLNNKPNFLNNLSDSSYKIANDYSFDAVRLTSTSFVPDYLENKKLYFVKMQDGAVKSVN</sequence>
<evidence type="ECO:0000313" key="2">
    <source>
        <dbReference type="EMBL" id="GGH57749.1"/>
    </source>
</evidence>
<dbReference type="Gene3D" id="3.40.50.2300">
    <property type="match status" value="2"/>
</dbReference>
<feature type="chain" id="PRO_5037019016" description="ABC-type branched-chain amino acid transport system, substrate-binding protein" evidence="1">
    <location>
        <begin position="24"/>
        <end position="393"/>
    </location>
</feature>
<protein>
    <recommendedName>
        <fullName evidence="4">ABC-type branched-chain amino acid transport system, substrate-binding protein</fullName>
    </recommendedName>
</protein>
<dbReference type="Proteomes" id="UP000627292">
    <property type="component" value="Unassembled WGS sequence"/>
</dbReference>
<keyword evidence="1" id="KW-0732">Signal</keyword>
<name>A0A917IN77_9BACT</name>
<dbReference type="InterPro" id="IPR028082">
    <property type="entry name" value="Peripla_BP_I"/>
</dbReference>
<accession>A0A917IN77</accession>
<evidence type="ECO:0000313" key="3">
    <source>
        <dbReference type="Proteomes" id="UP000627292"/>
    </source>
</evidence>
<keyword evidence="3" id="KW-1185">Reference proteome</keyword>
<evidence type="ECO:0000256" key="1">
    <source>
        <dbReference type="SAM" id="SignalP"/>
    </source>
</evidence>
<proteinExistence type="predicted"/>